<evidence type="ECO:0000313" key="7">
    <source>
        <dbReference type="WBParaSite" id="ASIM_0001803201-mRNA-1"/>
    </source>
</evidence>
<dbReference type="EMBL" id="UYRR01034116">
    <property type="protein sequence ID" value="VDK60390.1"/>
    <property type="molecule type" value="Genomic_DNA"/>
</dbReference>
<proteinExistence type="inferred from homology"/>
<evidence type="ECO:0000256" key="2">
    <source>
        <dbReference type="ARBA" id="ARBA00011695"/>
    </source>
</evidence>
<dbReference type="WBParaSite" id="ASIM_0001803201-mRNA-1">
    <property type="protein sequence ID" value="ASIM_0001803201-mRNA-1"/>
    <property type="gene ID" value="ASIM_0001803201"/>
</dbReference>
<dbReference type="InterPro" id="IPR002777">
    <property type="entry name" value="PFD_beta-like"/>
</dbReference>
<dbReference type="Gene3D" id="1.10.287.370">
    <property type="match status" value="1"/>
</dbReference>
<comment type="subunit">
    <text evidence="2">Heterohexamer of two PFD-alpha type and four PFD-beta type subunits.</text>
</comment>
<dbReference type="Pfam" id="PF01920">
    <property type="entry name" value="Prefoldin_2"/>
    <property type="match status" value="1"/>
</dbReference>
<dbReference type="Proteomes" id="UP000267096">
    <property type="component" value="Unassembled WGS sequence"/>
</dbReference>
<evidence type="ECO:0000256" key="4">
    <source>
        <dbReference type="SAM" id="Coils"/>
    </source>
</evidence>
<evidence type="ECO:0000256" key="3">
    <source>
        <dbReference type="ARBA" id="ARBA00023186"/>
    </source>
</evidence>
<dbReference type="InterPro" id="IPR009053">
    <property type="entry name" value="Prefoldin"/>
</dbReference>
<dbReference type="GO" id="GO:0051082">
    <property type="term" value="F:unfolded protein binding"/>
    <property type="evidence" value="ECO:0007669"/>
    <property type="project" value="InterPro"/>
</dbReference>
<dbReference type="PANTHER" id="PTHR20903">
    <property type="entry name" value="PREFOLDIN SUBUNIT 1-RELATED"/>
    <property type="match status" value="1"/>
</dbReference>
<dbReference type="GO" id="GO:0005737">
    <property type="term" value="C:cytoplasm"/>
    <property type="evidence" value="ECO:0007669"/>
    <property type="project" value="TreeGrafter"/>
</dbReference>
<dbReference type="PANTHER" id="PTHR20903:SF0">
    <property type="entry name" value="PREFOLDIN SUBUNIT 1"/>
    <property type="match status" value="1"/>
</dbReference>
<evidence type="ECO:0000313" key="5">
    <source>
        <dbReference type="EMBL" id="VDK60390.1"/>
    </source>
</evidence>
<dbReference type="GO" id="GO:0044183">
    <property type="term" value="F:protein folding chaperone"/>
    <property type="evidence" value="ECO:0007669"/>
    <property type="project" value="TreeGrafter"/>
</dbReference>
<dbReference type="OrthoDB" id="5242628at2759"/>
<organism evidence="7">
    <name type="scientific">Anisakis simplex</name>
    <name type="common">Herring worm</name>
    <dbReference type="NCBI Taxonomy" id="6269"/>
    <lineage>
        <taxon>Eukaryota</taxon>
        <taxon>Metazoa</taxon>
        <taxon>Ecdysozoa</taxon>
        <taxon>Nematoda</taxon>
        <taxon>Chromadorea</taxon>
        <taxon>Rhabditida</taxon>
        <taxon>Spirurina</taxon>
        <taxon>Ascaridomorpha</taxon>
        <taxon>Ascaridoidea</taxon>
        <taxon>Anisakidae</taxon>
        <taxon>Anisakis</taxon>
        <taxon>Anisakis simplex complex</taxon>
    </lineage>
</organism>
<evidence type="ECO:0000313" key="6">
    <source>
        <dbReference type="Proteomes" id="UP000267096"/>
    </source>
</evidence>
<name>A0A0M3KAN6_ANISI</name>
<comment type="similarity">
    <text evidence="1">Belongs to the prefoldin subunit beta family.</text>
</comment>
<keyword evidence="6" id="KW-1185">Reference proteome</keyword>
<accession>A0A0M3KAN6</accession>
<keyword evidence="4" id="KW-0175">Coiled coil</keyword>
<feature type="coiled-coil region" evidence="4">
    <location>
        <begin position="51"/>
        <end position="99"/>
    </location>
</feature>
<dbReference type="GO" id="GO:0016272">
    <property type="term" value="C:prefoldin complex"/>
    <property type="evidence" value="ECO:0007669"/>
    <property type="project" value="InterPro"/>
</dbReference>
<gene>
    <name evidence="5" type="ORF">ASIM_LOCUS17434</name>
</gene>
<evidence type="ECO:0000256" key="1">
    <source>
        <dbReference type="ARBA" id="ARBA00008045"/>
    </source>
</evidence>
<dbReference type="SUPFAM" id="SSF46579">
    <property type="entry name" value="Prefoldin"/>
    <property type="match status" value="1"/>
</dbReference>
<keyword evidence="3" id="KW-0143">Chaperone</keyword>
<reference evidence="7" key="1">
    <citation type="submission" date="2017-02" db="UniProtKB">
        <authorList>
            <consortium name="WormBaseParasite"/>
        </authorList>
    </citation>
    <scope>IDENTIFICATION</scope>
</reference>
<reference evidence="5 6" key="2">
    <citation type="submission" date="2018-11" db="EMBL/GenBank/DDBJ databases">
        <authorList>
            <consortium name="Pathogen Informatics"/>
        </authorList>
    </citation>
    <scope>NUCLEOTIDE SEQUENCE [LARGE SCALE GENOMIC DNA]</scope>
</reference>
<sequence>MIETKQCIQRGENLKRVQKKREKIATLTREQLKKLEPGRAVYQSVGRMFVLTTLDSEIKRHDDEIKKANDKIAAIDKQKEYLEKSLAESEKNLRELVQSRP</sequence>
<protein>
    <submittedName>
        <fullName evidence="7">Probable prefoldin subunit 1 (inferred by orthology to a C. elegans protein)</fullName>
    </submittedName>
</protein>
<dbReference type="AlphaFoldDB" id="A0A0M3KAN6"/>